<feature type="transmembrane region" description="Helical" evidence="18">
    <location>
        <begin position="256"/>
        <end position="280"/>
    </location>
</feature>
<dbReference type="InterPro" id="IPR003834">
    <property type="entry name" value="Cyt_c_assmbl_TM_dom"/>
</dbReference>
<comment type="function">
    <text evidence="18">Required to facilitate the formation of correct disulfide bonds in some periplasmic proteins and for the assembly of the periplasmic c-type cytochromes. Acts by transferring electrons from cytoplasmic thioredoxin to the periplasm. This transfer involves a cascade of disulfide bond formation and reduction steps.</text>
</comment>
<keyword evidence="11 18" id="KW-0560">Oxidoreductase</keyword>
<dbReference type="EMBL" id="VIKS01000002">
    <property type="protein sequence ID" value="TQV89194.1"/>
    <property type="molecule type" value="Genomic_DNA"/>
</dbReference>
<evidence type="ECO:0000256" key="15">
    <source>
        <dbReference type="ARBA" id="ARBA00023284"/>
    </source>
</evidence>
<dbReference type="Proteomes" id="UP000315439">
    <property type="component" value="Unassembled WGS sequence"/>
</dbReference>
<keyword evidence="7 18" id="KW-0732">Signal</keyword>
<feature type="domain" description="Thioredoxin" evidence="20">
    <location>
        <begin position="487"/>
        <end position="633"/>
    </location>
</feature>
<dbReference type="Gene3D" id="2.60.40.1250">
    <property type="entry name" value="Thiol:disulfide interchange protein DsbD, N-terminal domain"/>
    <property type="match status" value="1"/>
</dbReference>
<feature type="compositionally biased region" description="Low complexity" evidence="19">
    <location>
        <begin position="169"/>
        <end position="180"/>
    </location>
</feature>
<feature type="transmembrane region" description="Helical" evidence="18">
    <location>
        <begin position="335"/>
        <end position="366"/>
    </location>
</feature>
<dbReference type="Pfam" id="PF13899">
    <property type="entry name" value="Thioredoxin_7"/>
    <property type="match status" value="1"/>
</dbReference>
<dbReference type="PANTHER" id="PTHR32234">
    <property type="entry name" value="THIOL:DISULFIDE INTERCHANGE PROTEIN DSBD"/>
    <property type="match status" value="1"/>
</dbReference>
<keyword evidence="15 18" id="KW-0676">Redox-active center</keyword>
<comment type="caution">
    <text evidence="21">The sequence shown here is derived from an EMBL/GenBank/DDBJ whole genome shotgun (WGS) entry which is preliminary data.</text>
</comment>
<evidence type="ECO:0000256" key="12">
    <source>
        <dbReference type="ARBA" id="ARBA00023027"/>
    </source>
</evidence>
<feature type="transmembrane region" description="Helical" evidence="18">
    <location>
        <begin position="432"/>
        <end position="451"/>
    </location>
</feature>
<keyword evidence="8 18" id="KW-0201">Cytochrome c-type biogenesis</keyword>
<accession>A0A545UI98</accession>
<dbReference type="NCBIfam" id="NF001419">
    <property type="entry name" value="PRK00293.1"/>
    <property type="match status" value="1"/>
</dbReference>
<dbReference type="PANTHER" id="PTHR32234:SF0">
    <property type="entry name" value="THIOL:DISULFIDE INTERCHANGE PROTEIN DSBD"/>
    <property type="match status" value="1"/>
</dbReference>
<dbReference type="InterPro" id="IPR022910">
    <property type="entry name" value="Thiol_diS_interchange_DbsD"/>
</dbReference>
<evidence type="ECO:0000256" key="11">
    <source>
        <dbReference type="ARBA" id="ARBA00023002"/>
    </source>
</evidence>
<comment type="similarity">
    <text evidence="2 18">Belongs to the thioredoxin family. DsbD subfamily.</text>
</comment>
<evidence type="ECO:0000256" key="3">
    <source>
        <dbReference type="ARBA" id="ARBA00022448"/>
    </source>
</evidence>
<feature type="transmembrane region" description="Helical" evidence="18">
    <location>
        <begin position="463"/>
        <end position="484"/>
    </location>
</feature>
<evidence type="ECO:0000256" key="16">
    <source>
        <dbReference type="ARBA" id="ARBA00047388"/>
    </source>
</evidence>
<dbReference type="CDD" id="cd02953">
    <property type="entry name" value="DsbDgamma"/>
    <property type="match status" value="1"/>
</dbReference>
<feature type="transmembrane region" description="Helical" evidence="18">
    <location>
        <begin position="215"/>
        <end position="244"/>
    </location>
</feature>
<protein>
    <recommendedName>
        <fullName evidence="18">Thiol:disulfide interchange protein DsbD</fullName>
        <ecNumber evidence="18">1.8.1.8</ecNumber>
    </recommendedName>
    <alternativeName>
        <fullName evidence="18">Protein-disulfide reductase</fullName>
        <shortName evidence="18">Disulfide reductase</shortName>
    </alternativeName>
</protein>
<gene>
    <name evidence="18" type="primary">dsbD</name>
    <name evidence="21" type="ORF">FLL46_03440</name>
</gene>
<dbReference type="EC" id="1.8.1.8" evidence="18"/>
<evidence type="ECO:0000256" key="1">
    <source>
        <dbReference type="ARBA" id="ARBA00004429"/>
    </source>
</evidence>
<evidence type="ECO:0000256" key="6">
    <source>
        <dbReference type="ARBA" id="ARBA00022692"/>
    </source>
</evidence>
<keyword evidence="22" id="KW-1185">Reference proteome</keyword>
<feature type="transmembrane region" description="Helical" evidence="18">
    <location>
        <begin position="406"/>
        <end position="426"/>
    </location>
</feature>
<dbReference type="GO" id="GO:0017004">
    <property type="term" value="P:cytochrome complex assembly"/>
    <property type="evidence" value="ECO:0007669"/>
    <property type="project" value="UniProtKB-UniRule"/>
</dbReference>
<evidence type="ECO:0000256" key="5">
    <source>
        <dbReference type="ARBA" id="ARBA00022519"/>
    </source>
</evidence>
<keyword evidence="13 18" id="KW-0472">Membrane</keyword>
<dbReference type="Gene3D" id="3.40.30.10">
    <property type="entry name" value="Glutaredoxin"/>
    <property type="match status" value="1"/>
</dbReference>
<evidence type="ECO:0000256" key="17">
    <source>
        <dbReference type="ARBA" id="ARBA00047804"/>
    </source>
</evidence>
<keyword evidence="4 18" id="KW-1003">Cell membrane</keyword>
<keyword evidence="14 18" id="KW-1015">Disulfide bond</keyword>
<keyword evidence="6 18" id="KW-0812">Transmembrane</keyword>
<comment type="catalytic activity">
    <reaction evidence="16 18">
        <text>[protein]-dithiol + NAD(+) = [protein]-disulfide + NADH + H(+)</text>
        <dbReference type="Rhea" id="RHEA:18749"/>
        <dbReference type="Rhea" id="RHEA-COMP:10593"/>
        <dbReference type="Rhea" id="RHEA-COMP:10594"/>
        <dbReference type="ChEBI" id="CHEBI:15378"/>
        <dbReference type="ChEBI" id="CHEBI:29950"/>
        <dbReference type="ChEBI" id="CHEBI:50058"/>
        <dbReference type="ChEBI" id="CHEBI:57540"/>
        <dbReference type="ChEBI" id="CHEBI:57945"/>
        <dbReference type="EC" id="1.8.1.8"/>
    </reaction>
</comment>
<organism evidence="21 22">
    <name type="scientific">Aliikangiella coralliicola</name>
    <dbReference type="NCBI Taxonomy" id="2592383"/>
    <lineage>
        <taxon>Bacteria</taxon>
        <taxon>Pseudomonadati</taxon>
        <taxon>Pseudomonadota</taxon>
        <taxon>Gammaproteobacteria</taxon>
        <taxon>Oceanospirillales</taxon>
        <taxon>Pleioneaceae</taxon>
        <taxon>Aliikangiella</taxon>
    </lineage>
</organism>
<dbReference type="SUPFAM" id="SSF52833">
    <property type="entry name" value="Thioredoxin-like"/>
    <property type="match status" value="1"/>
</dbReference>
<dbReference type="GO" id="GO:0047134">
    <property type="term" value="F:protein-disulfide reductase [NAD(P)H] activity"/>
    <property type="evidence" value="ECO:0007669"/>
    <property type="project" value="UniProtKB-UniRule"/>
</dbReference>
<dbReference type="GO" id="GO:0009055">
    <property type="term" value="F:electron transfer activity"/>
    <property type="evidence" value="ECO:0007669"/>
    <property type="project" value="UniProtKB-UniRule"/>
</dbReference>
<reference evidence="21 22" key="1">
    <citation type="submission" date="2019-07" db="EMBL/GenBank/DDBJ databases">
        <title>Draft genome for Aliikangiella sp. M105.</title>
        <authorList>
            <person name="Wang G."/>
        </authorList>
    </citation>
    <scope>NUCLEOTIDE SEQUENCE [LARGE SCALE GENOMIC DNA]</scope>
    <source>
        <strain evidence="21 22">M105</strain>
    </source>
</reference>
<dbReference type="InterPro" id="IPR036929">
    <property type="entry name" value="DsbDN_sf"/>
</dbReference>
<evidence type="ECO:0000256" key="9">
    <source>
        <dbReference type="ARBA" id="ARBA00022982"/>
    </source>
</evidence>
<evidence type="ECO:0000256" key="14">
    <source>
        <dbReference type="ARBA" id="ARBA00023157"/>
    </source>
</evidence>
<proteinExistence type="inferred from homology"/>
<feature type="signal peptide" evidence="18">
    <location>
        <begin position="1"/>
        <end position="28"/>
    </location>
</feature>
<name>A0A545UI98_9GAMM</name>
<dbReference type="GO" id="GO:0005886">
    <property type="term" value="C:plasma membrane"/>
    <property type="evidence" value="ECO:0007669"/>
    <property type="project" value="UniProtKB-SubCell"/>
</dbReference>
<evidence type="ECO:0000259" key="20">
    <source>
        <dbReference type="PROSITE" id="PS51352"/>
    </source>
</evidence>
<evidence type="ECO:0000256" key="8">
    <source>
        <dbReference type="ARBA" id="ARBA00022748"/>
    </source>
</evidence>
<comment type="catalytic activity">
    <reaction evidence="17 18">
        <text>[protein]-dithiol + NADP(+) = [protein]-disulfide + NADPH + H(+)</text>
        <dbReference type="Rhea" id="RHEA:18753"/>
        <dbReference type="Rhea" id="RHEA-COMP:10593"/>
        <dbReference type="Rhea" id="RHEA-COMP:10594"/>
        <dbReference type="ChEBI" id="CHEBI:15378"/>
        <dbReference type="ChEBI" id="CHEBI:29950"/>
        <dbReference type="ChEBI" id="CHEBI:50058"/>
        <dbReference type="ChEBI" id="CHEBI:57783"/>
        <dbReference type="ChEBI" id="CHEBI:58349"/>
        <dbReference type="EC" id="1.8.1.8"/>
    </reaction>
</comment>
<keyword evidence="10 18" id="KW-1133">Transmembrane helix</keyword>
<evidence type="ECO:0000256" key="13">
    <source>
        <dbReference type="ARBA" id="ARBA00023136"/>
    </source>
</evidence>
<dbReference type="InterPro" id="IPR036249">
    <property type="entry name" value="Thioredoxin-like_sf"/>
</dbReference>
<dbReference type="Pfam" id="PF11412">
    <property type="entry name" value="DsbD_N"/>
    <property type="match status" value="1"/>
</dbReference>
<dbReference type="InterPro" id="IPR035671">
    <property type="entry name" value="DsbD_gamma"/>
</dbReference>
<dbReference type="Pfam" id="PF02683">
    <property type="entry name" value="DsbD_TM"/>
    <property type="match status" value="1"/>
</dbReference>
<keyword evidence="9 18" id="KW-0249">Electron transport</keyword>
<dbReference type="InterPro" id="IPR028250">
    <property type="entry name" value="DsbDN"/>
</dbReference>
<dbReference type="PROSITE" id="PS51352">
    <property type="entry name" value="THIOREDOXIN_2"/>
    <property type="match status" value="1"/>
</dbReference>
<dbReference type="GO" id="GO:0045454">
    <property type="term" value="P:cell redox homeostasis"/>
    <property type="evidence" value="ECO:0007669"/>
    <property type="project" value="TreeGrafter"/>
</dbReference>
<feature type="region of interest" description="Disordered" evidence="19">
    <location>
        <begin position="163"/>
        <end position="192"/>
    </location>
</feature>
<evidence type="ECO:0000256" key="2">
    <source>
        <dbReference type="ARBA" id="ARBA00007241"/>
    </source>
</evidence>
<dbReference type="OrthoDB" id="9811036at2"/>
<feature type="transmembrane region" description="Helical" evidence="18">
    <location>
        <begin position="372"/>
        <end position="394"/>
    </location>
</feature>
<keyword evidence="3 18" id="KW-0813">Transport</keyword>
<comment type="subcellular location">
    <subcellularLocation>
        <location evidence="1 18">Cell inner membrane</location>
        <topology evidence="1 18">Multi-pass membrane protein</topology>
    </subcellularLocation>
</comment>
<dbReference type="HAMAP" id="MF_00399">
    <property type="entry name" value="DbsD"/>
    <property type="match status" value="1"/>
</dbReference>
<evidence type="ECO:0000313" key="22">
    <source>
        <dbReference type="Proteomes" id="UP000315439"/>
    </source>
</evidence>
<evidence type="ECO:0000256" key="4">
    <source>
        <dbReference type="ARBA" id="ARBA00022475"/>
    </source>
</evidence>
<evidence type="ECO:0000256" key="7">
    <source>
        <dbReference type="ARBA" id="ARBA00022729"/>
    </source>
</evidence>
<evidence type="ECO:0000256" key="19">
    <source>
        <dbReference type="SAM" id="MobiDB-lite"/>
    </source>
</evidence>
<dbReference type="AlphaFoldDB" id="A0A545UI98"/>
<dbReference type="SUPFAM" id="SSF74863">
    <property type="entry name" value="Thiol:disulfide interchange protein DsbD, N-terminal domain (DsbD-alpha)"/>
    <property type="match status" value="1"/>
</dbReference>
<sequence length="633" mass="68068" precursor="true">MTLMKSRFSKLLFLLTISLFGGFSAVHAEESDLSKLFAAQTEFLKVDEAFKLTTEIVDQEIIAKFEIADEYYMYRSRFFFSADGATLGSAYIPAGKKKVDEYLGNVEVYYNHLEISVPFAAHQKEFTFIIEFQGCAEAGLCYPPEEKKLQLFADTISPKGTPTNTALTSSNAQGSSNQSSPAETTTRAGAADGTEFVPEQEKVVNFLTDKSLYEIVAYFVLLGIGLAFTPCVLPMVPILSSIIVGQGKSVSTGKAFGLSLAYTQAMAIPYTIIGVLVGAAGSSFVNTFQEPLFIIIAAVIFVLLSLSMFGFYELQLPQSMQNRLNNISNSQEGGSYLGAAIMGAISALVVSPCVTVPLAGVLLYIAQTGDQLIGGAALYSLALGMGIPLLIVGVGGGKILPKAGAWMNAVKGAFGVGMLGLALYISKHLIPGPIYLFAWAMLLIVSSIYMGALSQVNSNGQKLWKGVGLVFFTYGIILILGSALGNGRLFSPLANLNQIASSSENSHTSPDVHAGFKLVKTIADVEREIKQANAQGKTVMFDFFAESCTACYEFADFTFPDPKVKAALKNTVLIQADVTKNDSIDKALMEHYGVVGLPSILFFNHQGKEDKRLRAIGFEGADIFVQRINAAFK</sequence>
<evidence type="ECO:0000256" key="10">
    <source>
        <dbReference type="ARBA" id="ARBA00022989"/>
    </source>
</evidence>
<feature type="disulfide bond" description="Redox-active" evidence="18">
    <location>
        <begin position="135"/>
        <end position="141"/>
    </location>
</feature>
<feature type="disulfide bond" description="Redox-active" evidence="18">
    <location>
        <begin position="548"/>
        <end position="551"/>
    </location>
</feature>
<feature type="chain" id="PRO_5022273139" description="Thiol:disulfide interchange protein DsbD" evidence="18">
    <location>
        <begin position="29"/>
        <end position="633"/>
    </location>
</feature>
<evidence type="ECO:0000313" key="21">
    <source>
        <dbReference type="EMBL" id="TQV89194.1"/>
    </source>
</evidence>
<evidence type="ECO:0000256" key="18">
    <source>
        <dbReference type="HAMAP-Rule" id="MF_00399"/>
    </source>
</evidence>
<feature type="disulfide bond" description="Redox-active" evidence="18">
    <location>
        <begin position="231"/>
        <end position="353"/>
    </location>
</feature>
<feature type="transmembrane region" description="Helical" evidence="18">
    <location>
        <begin position="292"/>
        <end position="314"/>
    </location>
</feature>
<dbReference type="InterPro" id="IPR013766">
    <property type="entry name" value="Thioredoxin_domain"/>
</dbReference>
<keyword evidence="12 18" id="KW-0520">NAD</keyword>
<keyword evidence="5 18" id="KW-0997">Cell inner membrane</keyword>